<dbReference type="InterPro" id="IPR049625">
    <property type="entry name" value="Glyco_transf_61_cat"/>
</dbReference>
<evidence type="ECO:0000313" key="14">
    <source>
        <dbReference type="Proteomes" id="UP001497497"/>
    </source>
</evidence>
<dbReference type="PANTHER" id="PTHR20961:SF148">
    <property type="entry name" value="EGF DOMAIN-SPECIFIC O-LINKED N-ACETYLGLUCOSAMINE TRANSFERASE"/>
    <property type="match status" value="1"/>
</dbReference>
<keyword evidence="4 11" id="KW-0732">Signal</keyword>
<name>A0AAV2HDF4_LYMST</name>
<keyword evidence="3" id="KW-0808">Transferase</keyword>
<organism evidence="13 14">
    <name type="scientific">Lymnaea stagnalis</name>
    <name type="common">Great pond snail</name>
    <name type="synonym">Helix stagnalis</name>
    <dbReference type="NCBI Taxonomy" id="6523"/>
    <lineage>
        <taxon>Eukaryota</taxon>
        <taxon>Metazoa</taxon>
        <taxon>Spiralia</taxon>
        <taxon>Lophotrochozoa</taxon>
        <taxon>Mollusca</taxon>
        <taxon>Gastropoda</taxon>
        <taxon>Heterobranchia</taxon>
        <taxon>Euthyneura</taxon>
        <taxon>Panpulmonata</taxon>
        <taxon>Hygrophila</taxon>
        <taxon>Lymnaeoidea</taxon>
        <taxon>Lymnaeidae</taxon>
        <taxon>Lymnaea</taxon>
    </lineage>
</organism>
<dbReference type="InterPro" id="IPR007657">
    <property type="entry name" value="Glycosyltransferase_61"/>
</dbReference>
<dbReference type="EMBL" id="CAXITT010000086">
    <property type="protein sequence ID" value="CAL1531340.1"/>
    <property type="molecule type" value="Genomic_DNA"/>
</dbReference>
<evidence type="ECO:0000259" key="12">
    <source>
        <dbReference type="Pfam" id="PF04577"/>
    </source>
</evidence>
<evidence type="ECO:0000256" key="9">
    <source>
        <dbReference type="ARBA" id="ARBA00048317"/>
    </source>
</evidence>
<dbReference type="GO" id="GO:0005788">
    <property type="term" value="C:endoplasmic reticulum lumen"/>
    <property type="evidence" value="ECO:0007669"/>
    <property type="project" value="TreeGrafter"/>
</dbReference>
<dbReference type="EC" id="2.4.1.255" evidence="1"/>
<proteinExistence type="predicted"/>
<keyword evidence="6" id="KW-0325">Glycoprotein</keyword>
<evidence type="ECO:0000256" key="2">
    <source>
        <dbReference type="ARBA" id="ARBA00022676"/>
    </source>
</evidence>
<reference evidence="13 14" key="1">
    <citation type="submission" date="2024-04" db="EMBL/GenBank/DDBJ databases">
        <authorList>
            <consortium name="Genoscope - CEA"/>
            <person name="William W."/>
        </authorList>
    </citation>
    <scope>NUCLEOTIDE SEQUENCE [LARGE SCALE GENOMIC DNA]</scope>
</reference>
<gene>
    <name evidence="13" type="ORF">GSLYS_00005435001</name>
</gene>
<sequence>MLKWAIVSIIFHLNIFKLFAYEWNTLNLPKEHVAYFLNNNPEVHRLCSSDDDCPYKPMLNTKRCWGYEKLCDKSDQLGQPDCSGDSQHWAKSKEEQLEKFWTTADFGMVLERRKEIRAFCKSQSIDDSSLDCVNYLRYCRAKNIFFDFSTAKMKKQGEWNRFREDFLKPGQVGGHCKLDEKSLKAEGEHKSPLQSWFAELEHYTSLDFIPSDGSHCDIVIDKPTYLIKLDAGINMYHHFCDFVNLYASQHINNSFGTDVNIIMWDTSPLPYGDLFSLTWKAFTNYPIIPLSDFDGKRVCIKDAVFPLLARMRFGLFYNMPLIPGCHGSSLIKAFSQHILHRLNIPQLGPMKDKIRITLLIRSTQYRNIINQKELASAMKIDGEFEVTVVDYNRHVPFDQQLSISHNSDIFIGMHGSGLTHLLFQPDWAVVMEIYNCEDPGCYYDLARLRGIKYMTWEKKSKMVQEDEGHHPTLGAHAKFTNYAFDVNEFMRLIYTAADHVRNHPAFLEARRILYTLSESSKAGSDSLKEEKDEL</sequence>
<dbReference type="PANTHER" id="PTHR20961">
    <property type="entry name" value="GLYCOSYLTRANSFERASE"/>
    <property type="match status" value="1"/>
</dbReference>
<feature type="chain" id="PRO_5043898204" description="EGF domain-specific O-linked N-acetylglucosamine transferase" evidence="11">
    <location>
        <begin position="21"/>
        <end position="534"/>
    </location>
</feature>
<evidence type="ECO:0000256" key="4">
    <source>
        <dbReference type="ARBA" id="ARBA00022729"/>
    </source>
</evidence>
<comment type="catalytic activity">
    <reaction evidence="10">
        <text>L-threonyl-[protein] + UDP-N-acetyl-alpha-D-glucosamine = 3-O-(N-acetyl-beta-D-glucosaminyl)-L-threonyl-[protein] + UDP + H(+)</text>
        <dbReference type="Rhea" id="RHEA:48908"/>
        <dbReference type="Rhea" id="RHEA-COMP:11060"/>
        <dbReference type="Rhea" id="RHEA-COMP:12252"/>
        <dbReference type="ChEBI" id="CHEBI:15378"/>
        <dbReference type="ChEBI" id="CHEBI:30013"/>
        <dbReference type="ChEBI" id="CHEBI:57705"/>
        <dbReference type="ChEBI" id="CHEBI:58223"/>
        <dbReference type="ChEBI" id="CHEBI:90840"/>
        <dbReference type="EC" id="2.4.1.255"/>
    </reaction>
</comment>
<evidence type="ECO:0000256" key="10">
    <source>
        <dbReference type="ARBA" id="ARBA00049432"/>
    </source>
</evidence>
<feature type="domain" description="Glycosyltransferase 61 catalytic" evidence="12">
    <location>
        <begin position="328"/>
        <end position="430"/>
    </location>
</feature>
<keyword evidence="14" id="KW-1185">Reference proteome</keyword>
<dbReference type="Pfam" id="PF04577">
    <property type="entry name" value="Glyco_transf_61"/>
    <property type="match status" value="1"/>
</dbReference>
<protein>
    <recommendedName>
        <fullName evidence="7">EGF domain-specific O-linked N-acetylglucosamine transferase</fullName>
        <ecNumber evidence="1">2.4.1.255</ecNumber>
    </recommendedName>
    <alternativeName>
        <fullName evidence="8">Extracellular O-linked N-acetylglucosamine transferase</fullName>
    </alternativeName>
</protein>
<evidence type="ECO:0000256" key="3">
    <source>
        <dbReference type="ARBA" id="ARBA00022679"/>
    </source>
</evidence>
<evidence type="ECO:0000256" key="8">
    <source>
        <dbReference type="ARBA" id="ARBA00042574"/>
    </source>
</evidence>
<comment type="catalytic activity">
    <reaction evidence="9">
        <text>L-seryl-[protein] + UDP-N-acetyl-alpha-D-glucosamine = 3-O-(N-acetyl-beta-D-glucosaminyl)-L-seryl-[protein] + UDP + H(+)</text>
        <dbReference type="Rhea" id="RHEA:48904"/>
        <dbReference type="Rhea" id="RHEA-COMP:9863"/>
        <dbReference type="Rhea" id="RHEA-COMP:12251"/>
        <dbReference type="ChEBI" id="CHEBI:15378"/>
        <dbReference type="ChEBI" id="CHEBI:29999"/>
        <dbReference type="ChEBI" id="CHEBI:57705"/>
        <dbReference type="ChEBI" id="CHEBI:58223"/>
        <dbReference type="ChEBI" id="CHEBI:90838"/>
        <dbReference type="EC" id="2.4.1.255"/>
    </reaction>
</comment>
<evidence type="ECO:0000256" key="5">
    <source>
        <dbReference type="ARBA" id="ARBA00022824"/>
    </source>
</evidence>
<accession>A0AAV2HDF4</accession>
<dbReference type="Proteomes" id="UP001497497">
    <property type="component" value="Unassembled WGS sequence"/>
</dbReference>
<dbReference type="GO" id="GO:0097363">
    <property type="term" value="F:protein O-acetylglucosaminyltransferase activity"/>
    <property type="evidence" value="ECO:0007669"/>
    <property type="project" value="UniProtKB-EC"/>
</dbReference>
<feature type="signal peptide" evidence="11">
    <location>
        <begin position="1"/>
        <end position="20"/>
    </location>
</feature>
<comment type="caution">
    <text evidence="13">The sequence shown here is derived from an EMBL/GenBank/DDBJ whole genome shotgun (WGS) entry which is preliminary data.</text>
</comment>
<keyword evidence="2" id="KW-0328">Glycosyltransferase</keyword>
<dbReference type="AlphaFoldDB" id="A0AAV2HDF4"/>
<evidence type="ECO:0000313" key="13">
    <source>
        <dbReference type="EMBL" id="CAL1531340.1"/>
    </source>
</evidence>
<evidence type="ECO:0000256" key="11">
    <source>
        <dbReference type="SAM" id="SignalP"/>
    </source>
</evidence>
<evidence type="ECO:0000256" key="7">
    <source>
        <dbReference type="ARBA" id="ARBA00040944"/>
    </source>
</evidence>
<keyword evidence="5" id="KW-0256">Endoplasmic reticulum</keyword>
<evidence type="ECO:0000256" key="6">
    <source>
        <dbReference type="ARBA" id="ARBA00023180"/>
    </source>
</evidence>
<evidence type="ECO:0000256" key="1">
    <source>
        <dbReference type="ARBA" id="ARBA00011970"/>
    </source>
</evidence>